<keyword evidence="4 6" id="KW-0342">GTP-binding</keyword>
<dbReference type="Pfam" id="PF00503">
    <property type="entry name" value="G-alpha"/>
    <property type="match status" value="1"/>
</dbReference>
<reference evidence="9 10" key="1">
    <citation type="journal article" date="2024" name="Science">
        <title>Giant polyketide synthase enzymes in the biosynthesis of giant marine polyether toxins.</title>
        <authorList>
            <person name="Fallon T.R."/>
            <person name="Shende V.V."/>
            <person name="Wierzbicki I.H."/>
            <person name="Pendleton A.L."/>
            <person name="Watervoot N.F."/>
            <person name="Auber R.P."/>
            <person name="Gonzalez D.J."/>
            <person name="Wisecaver J.H."/>
            <person name="Moore B.S."/>
        </authorList>
    </citation>
    <scope>NUCLEOTIDE SEQUENCE [LARGE SCALE GENOMIC DNA]</scope>
    <source>
        <strain evidence="9 10">12B1</strain>
    </source>
</reference>
<protein>
    <submittedName>
        <fullName evidence="9">Uncharacterized protein</fullName>
    </submittedName>
</protein>
<feature type="coiled-coil region" evidence="8">
    <location>
        <begin position="83"/>
        <end position="110"/>
    </location>
</feature>
<dbReference type="PRINTS" id="PR00318">
    <property type="entry name" value="GPROTEINA"/>
</dbReference>
<evidence type="ECO:0000256" key="2">
    <source>
        <dbReference type="ARBA" id="ARBA00022741"/>
    </source>
</evidence>
<feature type="binding site" evidence="7">
    <location>
        <position position="52"/>
    </location>
    <ligand>
        <name>Mg(2+)</name>
        <dbReference type="ChEBI" id="CHEBI:18420"/>
    </ligand>
</feature>
<keyword evidence="10" id="KW-1185">Reference proteome</keyword>
<keyword evidence="5" id="KW-0807">Transducer</keyword>
<dbReference type="InterPro" id="IPR011025">
    <property type="entry name" value="GproteinA_insert"/>
</dbReference>
<evidence type="ECO:0000256" key="3">
    <source>
        <dbReference type="ARBA" id="ARBA00022842"/>
    </source>
</evidence>
<dbReference type="InterPro" id="IPR001019">
    <property type="entry name" value="Gprotein_alpha_su"/>
</dbReference>
<dbReference type="Gene3D" id="1.10.400.10">
    <property type="entry name" value="GI Alpha 1, domain 2-like"/>
    <property type="match status" value="1"/>
</dbReference>
<dbReference type="GO" id="GO:0005737">
    <property type="term" value="C:cytoplasm"/>
    <property type="evidence" value="ECO:0007669"/>
    <property type="project" value="TreeGrafter"/>
</dbReference>
<name>A0AB34J8I8_PRYPA</name>
<dbReference type="SMART" id="SM00275">
    <property type="entry name" value="G_alpha"/>
    <property type="match status" value="1"/>
</dbReference>
<dbReference type="SUPFAM" id="SSF52540">
    <property type="entry name" value="P-loop containing nucleoside triphosphate hydrolases"/>
    <property type="match status" value="1"/>
</dbReference>
<evidence type="ECO:0000256" key="6">
    <source>
        <dbReference type="PIRSR" id="PIRSR601019-1"/>
    </source>
</evidence>
<dbReference type="GO" id="GO:0007188">
    <property type="term" value="P:adenylate cyclase-modulating G protein-coupled receptor signaling pathway"/>
    <property type="evidence" value="ECO:0007669"/>
    <property type="project" value="TreeGrafter"/>
</dbReference>
<proteinExistence type="predicted"/>
<keyword evidence="8" id="KW-0175">Coiled coil</keyword>
<dbReference type="GO" id="GO:0003924">
    <property type="term" value="F:GTPase activity"/>
    <property type="evidence" value="ECO:0007669"/>
    <property type="project" value="InterPro"/>
</dbReference>
<evidence type="ECO:0000256" key="8">
    <source>
        <dbReference type="SAM" id="Coils"/>
    </source>
</evidence>
<accession>A0AB34J8I8</accession>
<dbReference type="CDD" id="cd00066">
    <property type="entry name" value="G-alpha"/>
    <property type="match status" value="1"/>
</dbReference>
<feature type="binding site" evidence="6">
    <location>
        <begin position="150"/>
        <end position="151"/>
    </location>
    <ligand>
        <name>GTP</name>
        <dbReference type="ChEBI" id="CHEBI:37565"/>
    </ligand>
</feature>
<evidence type="ECO:0000313" key="9">
    <source>
        <dbReference type="EMBL" id="KAL1514884.1"/>
    </source>
</evidence>
<dbReference type="GO" id="GO:0001664">
    <property type="term" value="F:G protein-coupled receptor binding"/>
    <property type="evidence" value="ECO:0007669"/>
    <property type="project" value="TreeGrafter"/>
</dbReference>
<keyword evidence="1 7" id="KW-0479">Metal-binding</keyword>
<dbReference type="SUPFAM" id="SSF47895">
    <property type="entry name" value="Transducin (alpha subunit), insertion domain"/>
    <property type="match status" value="1"/>
</dbReference>
<dbReference type="PANTHER" id="PTHR10218:SF302">
    <property type="entry name" value="GUANINE NUCLEOTIDE-BINDING PROTEIN ALPHA-5 SUBUNIT"/>
    <property type="match status" value="1"/>
</dbReference>
<keyword evidence="2 6" id="KW-0547">Nucleotide-binding</keyword>
<dbReference type="PROSITE" id="PS51882">
    <property type="entry name" value="G_ALPHA"/>
    <property type="match status" value="1"/>
</dbReference>
<dbReference type="Gene3D" id="3.40.50.300">
    <property type="entry name" value="P-loop containing nucleotide triphosphate hydrolases"/>
    <property type="match status" value="1"/>
</dbReference>
<organism evidence="9 10">
    <name type="scientific">Prymnesium parvum</name>
    <name type="common">Toxic golden alga</name>
    <dbReference type="NCBI Taxonomy" id="97485"/>
    <lineage>
        <taxon>Eukaryota</taxon>
        <taxon>Haptista</taxon>
        <taxon>Haptophyta</taxon>
        <taxon>Prymnesiophyceae</taxon>
        <taxon>Prymnesiales</taxon>
        <taxon>Prymnesiaceae</taxon>
        <taxon>Prymnesium</taxon>
    </lineage>
</organism>
<keyword evidence="3 7" id="KW-0460">Magnesium</keyword>
<dbReference type="FunFam" id="3.40.50.300:FF:002307">
    <property type="entry name" value="Guanine nucleotide-binding protein G(k) subunit alpha"/>
    <property type="match status" value="1"/>
</dbReference>
<evidence type="ECO:0000256" key="5">
    <source>
        <dbReference type="ARBA" id="ARBA00023224"/>
    </source>
</evidence>
<dbReference type="PANTHER" id="PTHR10218">
    <property type="entry name" value="GTP-BINDING PROTEIN ALPHA SUBUNIT"/>
    <property type="match status" value="1"/>
</dbReference>
<comment type="caution">
    <text evidence="9">The sequence shown here is derived from an EMBL/GenBank/DDBJ whole genome shotgun (WGS) entry which is preliminary data.</text>
</comment>
<feature type="binding site" evidence="7">
    <location>
        <position position="181"/>
    </location>
    <ligand>
        <name>Mg(2+)</name>
        <dbReference type="ChEBI" id="CHEBI:18420"/>
    </ligand>
</feature>
<sequence length="352" mass="40331">MLGLCSGRSDQVVDPAMRKSNWAIDRTIMNEMNDAARKKGLLLLGAGESGKSTIFKQVKLITSSGYSQDELHHFRYIIHRNALDGIKILLEEAEKRSLELSEDNEELADRIQLWAGENLNPELGSSIAKVWRDPSVQATFKLRAEFQLGDSAAYFLNDVERLSATDFLPTTDDVLRARVRTSGVVMKDFSFKKQEFRLFDVGGQRSERRRWLQYFDHVTSIVFVAAISEYNQVMAEDSSKNRLEEALELFEQIVNSHYFKDVDIMVFLNKRDLFADKIKEIDPIKWFPDYKGGCNYDAAETYFKNAFRARVKDKKKELYLYSTCATDTGNIKFVLDAISTMWMDKAQGAIIG</sequence>
<dbReference type="InterPro" id="IPR027417">
    <property type="entry name" value="P-loop_NTPase"/>
</dbReference>
<dbReference type="GO" id="GO:0005834">
    <property type="term" value="C:heterotrimeric G-protein complex"/>
    <property type="evidence" value="ECO:0007669"/>
    <property type="project" value="TreeGrafter"/>
</dbReference>
<dbReference type="GO" id="GO:0031683">
    <property type="term" value="F:G-protein beta/gamma-subunit complex binding"/>
    <property type="evidence" value="ECO:0007669"/>
    <property type="project" value="InterPro"/>
</dbReference>
<dbReference type="Proteomes" id="UP001515480">
    <property type="component" value="Unassembled WGS sequence"/>
</dbReference>
<feature type="binding site" evidence="6">
    <location>
        <begin position="269"/>
        <end position="272"/>
    </location>
    <ligand>
        <name>GTP</name>
        <dbReference type="ChEBI" id="CHEBI:37565"/>
    </ligand>
</feature>
<evidence type="ECO:0000313" key="10">
    <source>
        <dbReference type="Proteomes" id="UP001515480"/>
    </source>
</evidence>
<feature type="binding site" evidence="6">
    <location>
        <begin position="200"/>
        <end position="204"/>
    </location>
    <ligand>
        <name>GTP</name>
        <dbReference type="ChEBI" id="CHEBI:37565"/>
    </ligand>
</feature>
<feature type="binding site" evidence="6">
    <location>
        <begin position="175"/>
        <end position="181"/>
    </location>
    <ligand>
        <name>GTP</name>
        <dbReference type="ChEBI" id="CHEBI:37565"/>
    </ligand>
</feature>
<feature type="binding site" evidence="6">
    <location>
        <begin position="48"/>
        <end position="53"/>
    </location>
    <ligand>
        <name>GTP</name>
        <dbReference type="ChEBI" id="CHEBI:37565"/>
    </ligand>
</feature>
<dbReference type="EMBL" id="JBGBPQ010000012">
    <property type="protein sequence ID" value="KAL1514884.1"/>
    <property type="molecule type" value="Genomic_DNA"/>
</dbReference>
<evidence type="ECO:0000256" key="7">
    <source>
        <dbReference type="PIRSR" id="PIRSR601019-2"/>
    </source>
</evidence>
<dbReference type="AlphaFoldDB" id="A0AB34J8I8"/>
<gene>
    <name evidence="9" type="ORF">AB1Y20_003966</name>
</gene>
<dbReference type="GO" id="GO:0005525">
    <property type="term" value="F:GTP binding"/>
    <property type="evidence" value="ECO:0007669"/>
    <property type="project" value="UniProtKB-KW"/>
</dbReference>
<evidence type="ECO:0000256" key="1">
    <source>
        <dbReference type="ARBA" id="ARBA00022723"/>
    </source>
</evidence>
<evidence type="ECO:0000256" key="4">
    <source>
        <dbReference type="ARBA" id="ARBA00023134"/>
    </source>
</evidence>
<dbReference type="GO" id="GO:0046872">
    <property type="term" value="F:metal ion binding"/>
    <property type="evidence" value="ECO:0007669"/>
    <property type="project" value="UniProtKB-KW"/>
</dbReference>
<feature type="binding site" evidence="6">
    <location>
        <position position="325"/>
    </location>
    <ligand>
        <name>GTP</name>
        <dbReference type="ChEBI" id="CHEBI:37565"/>
    </ligand>
</feature>